<dbReference type="EMBL" id="SHBP01000006">
    <property type="protein sequence ID" value="RZO20098.1"/>
    <property type="molecule type" value="Genomic_DNA"/>
</dbReference>
<evidence type="ECO:0000256" key="7">
    <source>
        <dbReference type="ARBA" id="ARBA00033192"/>
    </source>
</evidence>
<feature type="compositionally biased region" description="Polar residues" evidence="8">
    <location>
        <begin position="1"/>
        <end position="11"/>
    </location>
</feature>
<dbReference type="Pfam" id="PF07195">
    <property type="entry name" value="FliD_C"/>
    <property type="match status" value="1"/>
</dbReference>
<dbReference type="InterPro" id="IPR054720">
    <property type="entry name" value="HpiC1"/>
</dbReference>
<protein>
    <recommendedName>
        <fullName evidence="7">Filament cap protein</fullName>
    </recommendedName>
    <alternativeName>
        <fullName evidence="6">Flagellar cap protein</fullName>
    </alternativeName>
</protein>
<dbReference type="GO" id="GO:0071973">
    <property type="term" value="P:bacterial-type flagellum-dependent cell motility"/>
    <property type="evidence" value="ECO:0007669"/>
    <property type="project" value="TreeGrafter"/>
</dbReference>
<dbReference type="Pfam" id="PF22825">
    <property type="entry name" value="HpiC1-like"/>
    <property type="match status" value="1"/>
</dbReference>
<evidence type="ECO:0000256" key="1">
    <source>
        <dbReference type="ARBA" id="ARBA00004365"/>
    </source>
</evidence>
<evidence type="ECO:0000256" key="8">
    <source>
        <dbReference type="SAM" id="MobiDB-lite"/>
    </source>
</evidence>
<feature type="region of interest" description="Disordered" evidence="8">
    <location>
        <begin position="1"/>
        <end position="21"/>
    </location>
</feature>
<dbReference type="Pfam" id="PF02465">
    <property type="entry name" value="FliD_N"/>
    <property type="match status" value="1"/>
</dbReference>
<proteinExistence type="inferred from homology"/>
<dbReference type="GO" id="GO:0009421">
    <property type="term" value="C:bacterial-type flagellum filament cap"/>
    <property type="evidence" value="ECO:0007669"/>
    <property type="project" value="InterPro"/>
</dbReference>
<keyword evidence="5" id="KW-0975">Bacterial flagellum</keyword>
<dbReference type="InterPro" id="IPR010809">
    <property type="entry name" value="FliD_C"/>
</dbReference>
<sequence>MVTTTALDTPATTSSTTSGSSIGSSILLTLGSGSGINVAELATNLTNAEKLPAQNALQDKIDKTEAKISGYGLISSQLGILASSFERINDANEIYFSEGKSSNDNAVSFLSVTNDALEGSYDVDVYQLAENQRLSSNNYQSTSGNINNGAAFDLTLSIGITRKGTYDHFITEVQLRSIGDGSSAYIEYSDGSNTLQITQAEIDLAMESLEGSGIYTFANATLEGLISAINSEISKNAGFATNFASAEVHRTRGISFVQTVAGASASLTQPAANDGSVAYNIGSVAQGLISATPANGARVSYTFTPSSAGSDFLEVSDGVTNISIPQTDFSLRTDYELSITETELQAALSSSGSISIVGSDGTGADETVIVNLNDMTTFGLPVPLGALTLQDLANAINAKASGAFETTAVVDDNKLTFVQKANGSGTVTAATRSDGITISKADVSVTSAEQMAEVIQASSSYDNLKFTVSATSTDLVFDYKTDGVVSAPTFKLNNSDQTASSFVAGVNAVNAPIDTVIKIGAGGDTLESIVTAINNADTGITASVLDVSGIGNDYRIVLSGTEGLDGSFSVTTDSSTASNSLGFDQATNVIQAAQDSEIGYEGLLISRGTNVISDVIEGATFQLNSTTGVVTSVPYIVLGNGSGGGTGFAYDITKLNDNTVRFIPKAAYVGQNLGAGPSGGPGSGYTATTITNPHGSDPANITVYDVTPLNDSDIDSYLDSSAEPDYSGSITLYDGIGGAITLPRNGLGGFWPNTTTTENGETVNQYVAIAQAASYAAGTGSTTTGGTEDTYTNYTGGTIQAINNGSYEYRYTESQLRADVAASIISGGSDNGEGALIFTDDYGRNHTILASEIRALSGGTPVTRSISITNASFESQSLSEGSYTSSSITGWTVNTSSSNSGAYNPEEDPVEATTDGSNVAYLYSDGATVSQVLSETYDSGSTYQFKLDIGDLSYYDYKADANYTIKLYAGSNEIGSVSGTSDLDALTEVTLNSSIFNPAFDGQALKIEVTKNSGEELLIDNVRGTVTESQIQPGTETLAGLVAAIQSNQNYPANFGSNNDGSGDNGAEDDLRFTVALSGDGQGIVFTPQSSPRNPDSGMAMFSAKRTSSGSSGLYNGTSLNNLSGATGGNYTALQTAPITPGSGNYSNTGIISSTVGTTGGGIFHIAWSDAQLQADLLSGRIENYDDSDSIDDRAYISFTDNDGDTVMVERSQIGSAGSETIAGLVTALQAATAGTNSNGFARQDYSDFDYNIAYDSSGLIFTPKTLPAIGDTLSLQMRRSRNDSEYTGSVNDGATYATEEPLRHTIIEDIGLIPGTPGSSGGNGSNYLTKYRTETLYDSARLIITRDKSQLKTNLQEIVTAYNDLESLIDELNTEEAIEAGLSLAGEGSLLRSVQNRIYNALTASSSTPSGTVDAVRDLGISVDRYGKLQFDEAIYDSLITTRWDDVVTMLTSGTTDQSLYSPMPKGLAQDVATVINDLKSSTLTGDAQNGLIANRTEALSRYEENYQLELTKLEARMTVLYQRYLNQFTAMETLMNSLNSTRDYMKGQLDVITSAYDRD</sequence>
<evidence type="ECO:0000259" key="10">
    <source>
        <dbReference type="Pfam" id="PF07195"/>
    </source>
</evidence>
<dbReference type="Proteomes" id="UP000315889">
    <property type="component" value="Unassembled WGS sequence"/>
</dbReference>
<dbReference type="GO" id="GO:0007155">
    <property type="term" value="P:cell adhesion"/>
    <property type="evidence" value="ECO:0007669"/>
    <property type="project" value="InterPro"/>
</dbReference>
<evidence type="ECO:0000256" key="5">
    <source>
        <dbReference type="ARBA" id="ARBA00023143"/>
    </source>
</evidence>
<evidence type="ECO:0000313" key="11">
    <source>
        <dbReference type="EMBL" id="RZO20098.1"/>
    </source>
</evidence>
<dbReference type="GO" id="GO:0009424">
    <property type="term" value="C:bacterial-type flagellum hook"/>
    <property type="evidence" value="ECO:0007669"/>
    <property type="project" value="InterPro"/>
</dbReference>
<keyword evidence="4" id="KW-0175">Coiled coil</keyword>
<dbReference type="InterPro" id="IPR040026">
    <property type="entry name" value="FliD"/>
</dbReference>
<dbReference type="PANTHER" id="PTHR30288:SF0">
    <property type="entry name" value="FLAGELLAR HOOK-ASSOCIATED PROTEIN 2"/>
    <property type="match status" value="1"/>
</dbReference>
<gene>
    <name evidence="11" type="ORF">EVB03_05735</name>
</gene>
<name>A0A520MFU0_9GAMM</name>
<evidence type="ECO:0000259" key="9">
    <source>
        <dbReference type="Pfam" id="PF02465"/>
    </source>
</evidence>
<feature type="domain" description="Flagellar hook-associated protein 2 N-terminal" evidence="9">
    <location>
        <begin position="34"/>
        <end position="132"/>
    </location>
</feature>
<evidence type="ECO:0000256" key="2">
    <source>
        <dbReference type="ARBA" id="ARBA00009764"/>
    </source>
</evidence>
<comment type="subunit">
    <text evidence="3">Homopentamer.</text>
</comment>
<organism evidence="11 12">
    <name type="scientific">SAR92 clade bacterium</name>
    <dbReference type="NCBI Taxonomy" id="2315479"/>
    <lineage>
        <taxon>Bacteria</taxon>
        <taxon>Pseudomonadati</taxon>
        <taxon>Pseudomonadota</taxon>
        <taxon>Gammaproteobacteria</taxon>
        <taxon>Cellvibrionales</taxon>
        <taxon>Porticoccaceae</taxon>
        <taxon>SAR92 clade</taxon>
    </lineage>
</organism>
<feature type="domain" description="Flagellar hook-associated protein 2 C-terminal" evidence="10">
    <location>
        <begin position="1341"/>
        <end position="1542"/>
    </location>
</feature>
<dbReference type="InterPro" id="IPR003481">
    <property type="entry name" value="FliD_N"/>
</dbReference>
<feature type="compositionally biased region" description="Low complexity" evidence="8">
    <location>
        <begin position="12"/>
        <end position="21"/>
    </location>
</feature>
<evidence type="ECO:0000256" key="4">
    <source>
        <dbReference type="ARBA" id="ARBA00023054"/>
    </source>
</evidence>
<comment type="subcellular location">
    <subcellularLocation>
        <location evidence="1">Bacterial flagellum</location>
    </subcellularLocation>
</comment>
<evidence type="ECO:0000256" key="6">
    <source>
        <dbReference type="ARBA" id="ARBA00033074"/>
    </source>
</evidence>
<evidence type="ECO:0000313" key="12">
    <source>
        <dbReference type="Proteomes" id="UP000315889"/>
    </source>
</evidence>
<dbReference type="PANTHER" id="PTHR30288">
    <property type="entry name" value="FLAGELLAR CAP/ASSEMBLY PROTEIN FLID"/>
    <property type="match status" value="1"/>
</dbReference>
<reference evidence="11 12" key="1">
    <citation type="submission" date="2019-02" db="EMBL/GenBank/DDBJ databases">
        <title>Prokaryotic population dynamics and viral predation in marine succession experiment using metagenomics: the confinement effect.</title>
        <authorList>
            <person name="Haro-Moreno J.M."/>
            <person name="Rodriguez-Valera F."/>
            <person name="Lopez-Perez M."/>
        </authorList>
    </citation>
    <scope>NUCLEOTIDE SEQUENCE [LARGE SCALE GENOMIC DNA]</scope>
    <source>
        <strain evidence="11">MED-G170</strain>
    </source>
</reference>
<accession>A0A520MFU0</accession>
<comment type="caution">
    <text evidence="11">The sequence shown here is derived from an EMBL/GenBank/DDBJ whole genome shotgun (WGS) entry which is preliminary data.</text>
</comment>
<evidence type="ECO:0000256" key="3">
    <source>
        <dbReference type="ARBA" id="ARBA00011255"/>
    </source>
</evidence>
<comment type="similarity">
    <text evidence="2">Belongs to the FliD family.</text>
</comment>